<sequence length="169" mass="18523">MATTSSFDVTTGVDMMEVNNAVDQAQKEVAQRYDFKGHKIGIELDEKAGTITLTAPDDYKLTAVWEVLQGKMVKRKVPVQNLTRGTAESAAGSSLRQVITLTQGLSSDLCREIVRYLKDLKLKKVQSAIQGDTVRISSPSKDDLQGAMATLRAHDFGVELKFGNFRTNG</sequence>
<evidence type="ECO:0000256" key="3">
    <source>
        <dbReference type="HAMAP-Rule" id="MF_00632"/>
    </source>
</evidence>
<dbReference type="Proteomes" id="UP000696931">
    <property type="component" value="Unassembled WGS sequence"/>
</dbReference>
<accession>A0A933W8V4</accession>
<keyword evidence="1 3" id="KW-0547">Nucleotide-binding</keyword>
<organism evidence="4 5">
    <name type="scientific">Eiseniibacteriota bacterium</name>
    <dbReference type="NCBI Taxonomy" id="2212470"/>
    <lineage>
        <taxon>Bacteria</taxon>
        <taxon>Candidatus Eiseniibacteriota</taxon>
    </lineage>
</organism>
<dbReference type="PANTHER" id="PTHR30476:SF0">
    <property type="entry name" value="UPF0234 PROTEIN YAJQ"/>
    <property type="match status" value="1"/>
</dbReference>
<dbReference type="CDD" id="cd11740">
    <property type="entry name" value="YajQ_like"/>
    <property type="match status" value="1"/>
</dbReference>
<dbReference type="EMBL" id="JACRIW010000051">
    <property type="protein sequence ID" value="MBI5169391.1"/>
    <property type="molecule type" value="Genomic_DNA"/>
</dbReference>
<dbReference type="InterPro" id="IPR036183">
    <property type="entry name" value="YajQ-like_sf"/>
</dbReference>
<comment type="function">
    <text evidence="3">Nucleotide-binding protein.</text>
</comment>
<dbReference type="InterPro" id="IPR035570">
    <property type="entry name" value="UPF0234_N"/>
</dbReference>
<dbReference type="AlphaFoldDB" id="A0A933W8V4"/>
<dbReference type="Pfam" id="PF04461">
    <property type="entry name" value="YajQ"/>
    <property type="match status" value="1"/>
</dbReference>
<reference evidence="4" key="1">
    <citation type="submission" date="2020-07" db="EMBL/GenBank/DDBJ databases">
        <title>Huge and variable diversity of episymbiotic CPR bacteria and DPANN archaea in groundwater ecosystems.</title>
        <authorList>
            <person name="He C.Y."/>
            <person name="Keren R."/>
            <person name="Whittaker M."/>
            <person name="Farag I.F."/>
            <person name="Doudna J."/>
            <person name="Cate J.H.D."/>
            <person name="Banfield J.F."/>
        </authorList>
    </citation>
    <scope>NUCLEOTIDE SEQUENCE</scope>
    <source>
        <strain evidence="4">NC_groundwater_1813_Pr3_B-0.1um_71_17</strain>
    </source>
</reference>
<gene>
    <name evidence="4" type="ORF">HZA61_07890</name>
</gene>
<comment type="similarity">
    <text evidence="2 3">Belongs to the YajQ family.</text>
</comment>
<evidence type="ECO:0000256" key="2">
    <source>
        <dbReference type="ARBA" id="ARBA00093450"/>
    </source>
</evidence>
<dbReference type="GO" id="GO:0005829">
    <property type="term" value="C:cytosol"/>
    <property type="evidence" value="ECO:0007669"/>
    <property type="project" value="TreeGrafter"/>
</dbReference>
<dbReference type="InterPro" id="IPR035571">
    <property type="entry name" value="UPF0234-like_C"/>
</dbReference>
<evidence type="ECO:0000313" key="4">
    <source>
        <dbReference type="EMBL" id="MBI5169391.1"/>
    </source>
</evidence>
<comment type="caution">
    <text evidence="4">The sequence shown here is derived from an EMBL/GenBank/DDBJ whole genome shotgun (WGS) entry which is preliminary data.</text>
</comment>
<dbReference type="InterPro" id="IPR007551">
    <property type="entry name" value="YajQ/Smlt4090-like"/>
</dbReference>
<dbReference type="GO" id="GO:0000166">
    <property type="term" value="F:nucleotide binding"/>
    <property type="evidence" value="ECO:0007669"/>
    <property type="project" value="UniProtKB-UniRule"/>
</dbReference>
<proteinExistence type="inferred from homology"/>
<protein>
    <recommendedName>
        <fullName evidence="3">Nucleotide-binding protein HZA61_07890</fullName>
    </recommendedName>
</protein>
<dbReference type="PANTHER" id="PTHR30476">
    <property type="entry name" value="UPF0234 PROTEIN YAJQ"/>
    <property type="match status" value="1"/>
</dbReference>
<dbReference type="SUPFAM" id="SSF89963">
    <property type="entry name" value="YajQ-like"/>
    <property type="match status" value="2"/>
</dbReference>
<dbReference type="NCBIfam" id="NF003819">
    <property type="entry name" value="PRK05412.1"/>
    <property type="match status" value="1"/>
</dbReference>
<dbReference type="Gene3D" id="3.30.70.990">
    <property type="entry name" value="YajQ-like, domain 2"/>
    <property type="match status" value="1"/>
</dbReference>
<dbReference type="HAMAP" id="MF_00632">
    <property type="entry name" value="UPF0234"/>
    <property type="match status" value="1"/>
</dbReference>
<evidence type="ECO:0000313" key="5">
    <source>
        <dbReference type="Proteomes" id="UP000696931"/>
    </source>
</evidence>
<evidence type="ECO:0000256" key="1">
    <source>
        <dbReference type="ARBA" id="ARBA00022741"/>
    </source>
</evidence>
<name>A0A933W8V4_UNCEI</name>
<dbReference type="Gene3D" id="3.30.70.860">
    <property type="match status" value="1"/>
</dbReference>